<reference evidence="1" key="1">
    <citation type="submission" date="2023-03" db="EMBL/GenBank/DDBJ databases">
        <title>Massive genome expansion in bonnet fungi (Mycena s.s.) driven by repeated elements and novel gene families across ecological guilds.</title>
        <authorList>
            <consortium name="Lawrence Berkeley National Laboratory"/>
            <person name="Harder C.B."/>
            <person name="Miyauchi S."/>
            <person name="Viragh M."/>
            <person name="Kuo A."/>
            <person name="Thoen E."/>
            <person name="Andreopoulos B."/>
            <person name="Lu D."/>
            <person name="Skrede I."/>
            <person name="Drula E."/>
            <person name="Henrissat B."/>
            <person name="Morin E."/>
            <person name="Kohler A."/>
            <person name="Barry K."/>
            <person name="LaButti K."/>
            <person name="Morin E."/>
            <person name="Salamov A."/>
            <person name="Lipzen A."/>
            <person name="Mereny Z."/>
            <person name="Hegedus B."/>
            <person name="Baldrian P."/>
            <person name="Stursova M."/>
            <person name="Weitz H."/>
            <person name="Taylor A."/>
            <person name="Grigoriev I.V."/>
            <person name="Nagy L.G."/>
            <person name="Martin F."/>
            <person name="Kauserud H."/>
        </authorList>
    </citation>
    <scope>NUCLEOTIDE SEQUENCE</scope>
    <source>
        <strain evidence="1">CBHHK067</strain>
    </source>
</reference>
<evidence type="ECO:0000313" key="1">
    <source>
        <dbReference type="EMBL" id="KAJ7703032.1"/>
    </source>
</evidence>
<sequence length="346" mass="38373">MSTDKITPDTPRSYNISLYLQPTGTAQIEARINVTQKPEYKEIAQLANLALYHMASSPKAVATALSIILNVFLHDNDASKAFASLNGEQATPTRENLINMLTTDPPDFVICDIEDNSKGSIRWGLVKRGKTELTSRDEVFISKELCDAIMVKTNLADPQVRRLATFHRAILLFVISYEMMHALVKKTFSPLVYTSPQATLGITDNGGVGARESGFYFEHRYFQFELVAELPKAGLVKGQRLWKISNLLADGNQIYELNDAAVLELIQSFATPRKYELNITEAPIAPPVQAEDTVRWRSCRCPDVAILQPIVAAADSTPAVASQIVGEPLKGLGIRVPREGNEYDRY</sequence>
<dbReference type="Proteomes" id="UP001221757">
    <property type="component" value="Unassembled WGS sequence"/>
</dbReference>
<evidence type="ECO:0000313" key="2">
    <source>
        <dbReference type="Proteomes" id="UP001221757"/>
    </source>
</evidence>
<name>A0AAD7E0A4_MYCRO</name>
<accession>A0AAD7E0A4</accession>
<gene>
    <name evidence="1" type="ORF">B0H17DRAFT_1041334</name>
</gene>
<protein>
    <submittedName>
        <fullName evidence="1">Uncharacterized protein</fullName>
    </submittedName>
</protein>
<proteinExistence type="predicted"/>
<keyword evidence="2" id="KW-1185">Reference proteome</keyword>
<comment type="caution">
    <text evidence="1">The sequence shown here is derived from an EMBL/GenBank/DDBJ whole genome shotgun (WGS) entry which is preliminary data.</text>
</comment>
<dbReference type="AlphaFoldDB" id="A0AAD7E0A4"/>
<dbReference type="EMBL" id="JARKIE010000013">
    <property type="protein sequence ID" value="KAJ7703032.1"/>
    <property type="molecule type" value="Genomic_DNA"/>
</dbReference>
<organism evidence="1 2">
    <name type="scientific">Mycena rosella</name>
    <name type="common">Pink bonnet</name>
    <name type="synonym">Agaricus rosellus</name>
    <dbReference type="NCBI Taxonomy" id="1033263"/>
    <lineage>
        <taxon>Eukaryota</taxon>
        <taxon>Fungi</taxon>
        <taxon>Dikarya</taxon>
        <taxon>Basidiomycota</taxon>
        <taxon>Agaricomycotina</taxon>
        <taxon>Agaricomycetes</taxon>
        <taxon>Agaricomycetidae</taxon>
        <taxon>Agaricales</taxon>
        <taxon>Marasmiineae</taxon>
        <taxon>Mycenaceae</taxon>
        <taxon>Mycena</taxon>
    </lineage>
</organism>